<dbReference type="Pfam" id="PF05239">
    <property type="entry name" value="PRC"/>
    <property type="match status" value="1"/>
</dbReference>
<evidence type="ECO:0000313" key="3">
    <source>
        <dbReference type="EMBL" id="EWY36792.1"/>
    </source>
</evidence>
<dbReference type="Gene3D" id="2.30.30.240">
    <property type="entry name" value="PRC-barrel domain"/>
    <property type="match status" value="1"/>
</dbReference>
<dbReference type="AlphaFoldDB" id="W9GWG8"/>
<evidence type="ECO:0000313" key="4">
    <source>
        <dbReference type="Proteomes" id="UP000019486"/>
    </source>
</evidence>
<dbReference type="STRING" id="1385369.N825_25495"/>
<keyword evidence="4" id="KW-1185">Reference proteome</keyword>
<dbReference type="PANTHER" id="PTHR36505">
    <property type="entry name" value="BLR1072 PROTEIN"/>
    <property type="match status" value="1"/>
</dbReference>
<feature type="chain" id="PRO_5004920649" description="PRC-barrel domain-containing protein" evidence="1">
    <location>
        <begin position="23"/>
        <end position="128"/>
    </location>
</feature>
<evidence type="ECO:0000256" key="1">
    <source>
        <dbReference type="SAM" id="SignalP"/>
    </source>
</evidence>
<sequence length="128" mass="13678">MSYRTTLMAAAVALMIPAAAIAQTAANPQGLSKVDDDRTDLTWRGHTIDKLEDMDLYNSAGDEIGEVEDVLIDATGQLSAVSVEFGGTLGIGDQEVVVPLDRLQVGENGRLTTDMAEGELSQLPKWDD</sequence>
<comment type="caution">
    <text evidence="3">The sequence shown here is derived from an EMBL/GenBank/DDBJ whole genome shotgun (WGS) entry which is preliminary data.</text>
</comment>
<name>W9GWG8_9PROT</name>
<keyword evidence="1" id="KW-0732">Signal</keyword>
<dbReference type="InterPro" id="IPR027275">
    <property type="entry name" value="PRC-brl_dom"/>
</dbReference>
<dbReference type="RefSeq" id="WP_051513610.1">
    <property type="nucleotide sequence ID" value="NZ_AVFL01000036.1"/>
</dbReference>
<proteinExistence type="predicted"/>
<dbReference type="EMBL" id="AVFL01000036">
    <property type="protein sequence ID" value="EWY36792.1"/>
    <property type="molecule type" value="Genomic_DNA"/>
</dbReference>
<accession>W9GWG8</accession>
<dbReference type="PANTHER" id="PTHR36505:SF1">
    <property type="entry name" value="BLR1072 PROTEIN"/>
    <property type="match status" value="1"/>
</dbReference>
<evidence type="ECO:0000259" key="2">
    <source>
        <dbReference type="Pfam" id="PF05239"/>
    </source>
</evidence>
<feature type="domain" description="PRC-barrel" evidence="2">
    <location>
        <begin position="48"/>
        <end position="108"/>
    </location>
</feature>
<feature type="signal peptide" evidence="1">
    <location>
        <begin position="1"/>
        <end position="22"/>
    </location>
</feature>
<dbReference type="Proteomes" id="UP000019486">
    <property type="component" value="Unassembled WGS sequence"/>
</dbReference>
<gene>
    <name evidence="3" type="ORF">N825_25495</name>
</gene>
<dbReference type="SUPFAM" id="SSF50346">
    <property type="entry name" value="PRC-barrel domain"/>
    <property type="match status" value="1"/>
</dbReference>
<organism evidence="3 4">
    <name type="scientific">Skermanella stibiiresistens SB22</name>
    <dbReference type="NCBI Taxonomy" id="1385369"/>
    <lineage>
        <taxon>Bacteria</taxon>
        <taxon>Pseudomonadati</taxon>
        <taxon>Pseudomonadota</taxon>
        <taxon>Alphaproteobacteria</taxon>
        <taxon>Rhodospirillales</taxon>
        <taxon>Azospirillaceae</taxon>
        <taxon>Skermanella</taxon>
    </lineage>
</organism>
<reference evidence="3 4" key="1">
    <citation type="submission" date="2013-08" db="EMBL/GenBank/DDBJ databases">
        <title>The genome sequence of Skermanella stibiiresistens.</title>
        <authorList>
            <person name="Zhu W."/>
            <person name="Wang G."/>
        </authorList>
    </citation>
    <scope>NUCLEOTIDE SEQUENCE [LARGE SCALE GENOMIC DNA]</scope>
    <source>
        <strain evidence="3 4">SB22</strain>
    </source>
</reference>
<dbReference type="InterPro" id="IPR011033">
    <property type="entry name" value="PRC_barrel-like_sf"/>
</dbReference>
<protein>
    <recommendedName>
        <fullName evidence="2">PRC-barrel domain-containing protein</fullName>
    </recommendedName>
</protein>